<feature type="compositionally biased region" description="Basic and acidic residues" evidence="1">
    <location>
        <begin position="9"/>
        <end position="20"/>
    </location>
</feature>
<protein>
    <submittedName>
        <fullName evidence="2">Uncharacterized protein</fullName>
    </submittedName>
</protein>
<gene>
    <name evidence="2" type="ORF">EVOR1521_LOCUS11969</name>
</gene>
<sequence>MTFELDATSPREGEAAKAEEPQVDPPVMMVSSDMEWLVQCHLRVKPTIDGVCGGGAASDAAGSGDHEVRSPEGLSTRWAEGNSDS</sequence>
<organism evidence="2 3">
    <name type="scientific">Effrenium voratum</name>
    <dbReference type="NCBI Taxonomy" id="2562239"/>
    <lineage>
        <taxon>Eukaryota</taxon>
        <taxon>Sar</taxon>
        <taxon>Alveolata</taxon>
        <taxon>Dinophyceae</taxon>
        <taxon>Suessiales</taxon>
        <taxon>Symbiodiniaceae</taxon>
        <taxon>Effrenium</taxon>
    </lineage>
</organism>
<evidence type="ECO:0000256" key="1">
    <source>
        <dbReference type="SAM" id="MobiDB-lite"/>
    </source>
</evidence>
<accession>A0AA36IEP3</accession>
<dbReference type="AlphaFoldDB" id="A0AA36IEP3"/>
<dbReference type="EMBL" id="CAUJNA010001224">
    <property type="protein sequence ID" value="CAJ1385346.1"/>
    <property type="molecule type" value="Genomic_DNA"/>
</dbReference>
<name>A0AA36IEP3_9DINO</name>
<dbReference type="Proteomes" id="UP001178507">
    <property type="component" value="Unassembled WGS sequence"/>
</dbReference>
<proteinExistence type="predicted"/>
<feature type="region of interest" description="Disordered" evidence="1">
    <location>
        <begin position="1"/>
        <end position="24"/>
    </location>
</feature>
<keyword evidence="3" id="KW-1185">Reference proteome</keyword>
<evidence type="ECO:0000313" key="3">
    <source>
        <dbReference type="Proteomes" id="UP001178507"/>
    </source>
</evidence>
<comment type="caution">
    <text evidence="2">The sequence shown here is derived from an EMBL/GenBank/DDBJ whole genome shotgun (WGS) entry which is preliminary data.</text>
</comment>
<reference evidence="2" key="1">
    <citation type="submission" date="2023-08" db="EMBL/GenBank/DDBJ databases">
        <authorList>
            <person name="Chen Y."/>
            <person name="Shah S."/>
            <person name="Dougan E. K."/>
            <person name="Thang M."/>
            <person name="Chan C."/>
        </authorList>
    </citation>
    <scope>NUCLEOTIDE SEQUENCE</scope>
</reference>
<feature type="region of interest" description="Disordered" evidence="1">
    <location>
        <begin position="51"/>
        <end position="85"/>
    </location>
</feature>
<evidence type="ECO:0000313" key="2">
    <source>
        <dbReference type="EMBL" id="CAJ1385346.1"/>
    </source>
</evidence>